<dbReference type="EMBL" id="BGPR01000450">
    <property type="protein sequence ID" value="GBM20907.1"/>
    <property type="molecule type" value="Genomic_DNA"/>
</dbReference>
<name>A0A4Y2DX29_ARAVE</name>
<reference evidence="2 3" key="1">
    <citation type="journal article" date="2019" name="Sci. Rep.">
        <title>Orb-weaving spider Araneus ventricosus genome elucidates the spidroin gene catalogue.</title>
        <authorList>
            <person name="Kono N."/>
            <person name="Nakamura H."/>
            <person name="Ohtoshi R."/>
            <person name="Moran D.A.P."/>
            <person name="Shinohara A."/>
            <person name="Yoshida Y."/>
            <person name="Fujiwara M."/>
            <person name="Mori M."/>
            <person name="Tomita M."/>
            <person name="Arakawa K."/>
        </authorList>
    </citation>
    <scope>NUCLEOTIDE SEQUENCE [LARGE SCALE GENOMIC DNA]</scope>
</reference>
<evidence type="ECO:0000256" key="1">
    <source>
        <dbReference type="SAM" id="MobiDB-lite"/>
    </source>
</evidence>
<protein>
    <submittedName>
        <fullName evidence="2">Uncharacterized protein</fullName>
    </submittedName>
</protein>
<organism evidence="2 3">
    <name type="scientific">Araneus ventricosus</name>
    <name type="common">Orbweaver spider</name>
    <name type="synonym">Epeira ventricosa</name>
    <dbReference type="NCBI Taxonomy" id="182803"/>
    <lineage>
        <taxon>Eukaryota</taxon>
        <taxon>Metazoa</taxon>
        <taxon>Ecdysozoa</taxon>
        <taxon>Arthropoda</taxon>
        <taxon>Chelicerata</taxon>
        <taxon>Arachnida</taxon>
        <taxon>Araneae</taxon>
        <taxon>Araneomorphae</taxon>
        <taxon>Entelegynae</taxon>
        <taxon>Araneoidea</taxon>
        <taxon>Araneidae</taxon>
        <taxon>Araneus</taxon>
    </lineage>
</organism>
<feature type="region of interest" description="Disordered" evidence="1">
    <location>
        <begin position="37"/>
        <end position="89"/>
    </location>
</feature>
<evidence type="ECO:0000313" key="3">
    <source>
        <dbReference type="Proteomes" id="UP000499080"/>
    </source>
</evidence>
<accession>A0A4Y2DX29</accession>
<sequence>MTRTTPEPEPPLRTFTPHQHEDVCFTRPDLTVIRRTHSESLVGGKGSQTHDPETEISPPQPCFRQKRSREKKSSKNPGINHMDAEMQFH</sequence>
<evidence type="ECO:0000313" key="2">
    <source>
        <dbReference type="EMBL" id="GBM20907.1"/>
    </source>
</evidence>
<gene>
    <name evidence="2" type="ORF">AVEN_253711_1</name>
</gene>
<feature type="compositionally biased region" description="Basic residues" evidence="1">
    <location>
        <begin position="64"/>
        <end position="74"/>
    </location>
</feature>
<proteinExistence type="predicted"/>
<dbReference type="Proteomes" id="UP000499080">
    <property type="component" value="Unassembled WGS sequence"/>
</dbReference>
<dbReference type="AlphaFoldDB" id="A0A4Y2DX29"/>
<comment type="caution">
    <text evidence="2">The sequence shown here is derived from an EMBL/GenBank/DDBJ whole genome shotgun (WGS) entry which is preliminary data.</text>
</comment>
<keyword evidence="3" id="KW-1185">Reference proteome</keyword>